<reference evidence="1 2" key="1">
    <citation type="submission" date="2021-05" db="EMBL/GenBank/DDBJ databases">
        <title>Novel Bacillus species.</title>
        <authorList>
            <person name="Liu G."/>
        </authorList>
    </citation>
    <scope>NUCLEOTIDE SEQUENCE [LARGE SCALE GENOMIC DNA]</scope>
    <source>
        <strain evidence="2">FJAT-49780</strain>
    </source>
</reference>
<gene>
    <name evidence="1" type="ORF">KHA97_07570</name>
</gene>
<proteinExistence type="predicted"/>
<dbReference type="AlphaFoldDB" id="A0A942TC19"/>
<accession>A0A942TC19</accession>
<dbReference type="Pfam" id="PF14398">
    <property type="entry name" value="ATPgrasp_YheCD"/>
    <property type="match status" value="1"/>
</dbReference>
<sequence length="446" mass="51497">MKFTIITNYTSSHSIALHSKVLDKLSVSEFQLINVKFGVIEKNAVTLLKHQEEESVIHISADLFTGFLLPEFLEYEVTIEEEALLIGPIIGLFILGKFDEMTRQRMRIYKKYLIDYEHLNGLILLVTSDGINQENKIVNGFAYNPIEEEWMKGTFPFPSVIYCRKTVNKVERLILENLIGNKYFNSHVFNKWEMWQWLSTNAELRKYLPETGLAVNLQEVKKLLDESGCIFLKPISGMKGSGIYQLTKSSQEYTLQYRLSGLNMLTVLDNWEAVKYYLETELNLKKYIFQKGIQLLKYDDRVIDFRAIVIKDRNGSWAVPGMVAKYGEKKSIVSNISSGGSAEKSWETLSEMYGGDFKEAYKKYKEMEQISILCCRLLEKRGIHLAYIGIDIGMDEDKNLWIIEINNRSPDMTIALDANDSQLYYQTKAAPLHYSKWVAGFRGELK</sequence>
<organism evidence="1 2">
    <name type="scientific">Lederbergia citri</name>
    <dbReference type="NCBI Taxonomy" id="2833580"/>
    <lineage>
        <taxon>Bacteria</taxon>
        <taxon>Bacillati</taxon>
        <taxon>Bacillota</taxon>
        <taxon>Bacilli</taxon>
        <taxon>Bacillales</taxon>
        <taxon>Bacillaceae</taxon>
        <taxon>Lederbergia</taxon>
    </lineage>
</organism>
<comment type="caution">
    <text evidence="1">The sequence shown here is derived from an EMBL/GenBank/DDBJ whole genome shotgun (WGS) entry which is preliminary data.</text>
</comment>
<dbReference type="InterPro" id="IPR026838">
    <property type="entry name" value="YheC/D"/>
</dbReference>
<dbReference type="EMBL" id="JAGYPG010000001">
    <property type="protein sequence ID" value="MBS4194935.1"/>
    <property type="molecule type" value="Genomic_DNA"/>
</dbReference>
<dbReference type="RefSeq" id="WP_213124077.1">
    <property type="nucleotide sequence ID" value="NZ_JAGYPG010000001.1"/>
</dbReference>
<evidence type="ECO:0000313" key="2">
    <source>
        <dbReference type="Proteomes" id="UP000681414"/>
    </source>
</evidence>
<keyword evidence="2" id="KW-1185">Reference proteome</keyword>
<dbReference type="SUPFAM" id="SSF56059">
    <property type="entry name" value="Glutathione synthetase ATP-binding domain-like"/>
    <property type="match status" value="1"/>
</dbReference>
<dbReference type="Proteomes" id="UP000681414">
    <property type="component" value="Unassembled WGS sequence"/>
</dbReference>
<protein>
    <submittedName>
        <fullName evidence="1">YheC/YheD family protein</fullName>
    </submittedName>
</protein>
<dbReference type="Gene3D" id="3.30.470.20">
    <property type="entry name" value="ATP-grasp fold, B domain"/>
    <property type="match status" value="1"/>
</dbReference>
<name>A0A942TC19_9BACI</name>
<evidence type="ECO:0000313" key="1">
    <source>
        <dbReference type="EMBL" id="MBS4194935.1"/>
    </source>
</evidence>